<evidence type="ECO:0000313" key="1">
    <source>
        <dbReference type="EMBL" id="KAF2232080.1"/>
    </source>
</evidence>
<dbReference type="Proteomes" id="UP000800092">
    <property type="component" value="Unassembled WGS sequence"/>
</dbReference>
<accession>A0A6A6H320</accession>
<name>A0A6A6H320_VIRVR</name>
<proteinExistence type="predicted"/>
<protein>
    <submittedName>
        <fullName evidence="1">Uncharacterized protein</fullName>
    </submittedName>
</protein>
<sequence length="74" mass="8366">MGLWWVTEGAVLALQLRSLVVLYGGVECRFYSAICVSSVHIAEWFGMRFQRALRVSYLEGTSLCTLYRSSALDQ</sequence>
<evidence type="ECO:0000313" key="2">
    <source>
        <dbReference type="Proteomes" id="UP000800092"/>
    </source>
</evidence>
<organism evidence="1 2">
    <name type="scientific">Viridothelium virens</name>
    <name type="common">Speckled blister lichen</name>
    <name type="synonym">Trypethelium virens</name>
    <dbReference type="NCBI Taxonomy" id="1048519"/>
    <lineage>
        <taxon>Eukaryota</taxon>
        <taxon>Fungi</taxon>
        <taxon>Dikarya</taxon>
        <taxon>Ascomycota</taxon>
        <taxon>Pezizomycotina</taxon>
        <taxon>Dothideomycetes</taxon>
        <taxon>Dothideomycetes incertae sedis</taxon>
        <taxon>Trypetheliales</taxon>
        <taxon>Trypetheliaceae</taxon>
        <taxon>Viridothelium</taxon>
    </lineage>
</organism>
<dbReference type="AlphaFoldDB" id="A0A6A6H320"/>
<keyword evidence="2" id="KW-1185">Reference proteome</keyword>
<gene>
    <name evidence="1" type="ORF">EV356DRAFT_505690</name>
</gene>
<reference evidence="1" key="1">
    <citation type="journal article" date="2020" name="Stud. Mycol.">
        <title>101 Dothideomycetes genomes: a test case for predicting lifestyles and emergence of pathogens.</title>
        <authorList>
            <person name="Haridas S."/>
            <person name="Albert R."/>
            <person name="Binder M."/>
            <person name="Bloem J."/>
            <person name="Labutti K."/>
            <person name="Salamov A."/>
            <person name="Andreopoulos B."/>
            <person name="Baker S."/>
            <person name="Barry K."/>
            <person name="Bills G."/>
            <person name="Bluhm B."/>
            <person name="Cannon C."/>
            <person name="Castanera R."/>
            <person name="Culley D."/>
            <person name="Daum C."/>
            <person name="Ezra D."/>
            <person name="Gonzalez J."/>
            <person name="Henrissat B."/>
            <person name="Kuo A."/>
            <person name="Liang C."/>
            <person name="Lipzen A."/>
            <person name="Lutzoni F."/>
            <person name="Magnuson J."/>
            <person name="Mondo S."/>
            <person name="Nolan M."/>
            <person name="Ohm R."/>
            <person name="Pangilinan J."/>
            <person name="Park H.-J."/>
            <person name="Ramirez L."/>
            <person name="Alfaro M."/>
            <person name="Sun H."/>
            <person name="Tritt A."/>
            <person name="Yoshinaga Y."/>
            <person name="Zwiers L.-H."/>
            <person name="Turgeon B."/>
            <person name="Goodwin S."/>
            <person name="Spatafora J."/>
            <person name="Crous P."/>
            <person name="Grigoriev I."/>
        </authorList>
    </citation>
    <scope>NUCLEOTIDE SEQUENCE</scope>
    <source>
        <strain evidence="1">Tuck. ex Michener</strain>
    </source>
</reference>
<dbReference type="OrthoDB" id="14246at2759"/>
<dbReference type="EMBL" id="ML991819">
    <property type="protein sequence ID" value="KAF2232080.1"/>
    <property type="molecule type" value="Genomic_DNA"/>
</dbReference>